<keyword evidence="14" id="KW-1185">Reference proteome</keyword>
<evidence type="ECO:0000313" key="13">
    <source>
        <dbReference type="EMBL" id="TDM02532.1"/>
    </source>
</evidence>
<evidence type="ECO:0000256" key="9">
    <source>
        <dbReference type="ARBA" id="ARBA00025320"/>
    </source>
</evidence>
<dbReference type="GO" id="GO:0033214">
    <property type="term" value="P:siderophore-iron import into cell"/>
    <property type="evidence" value="ECO:0007669"/>
    <property type="project" value="TreeGrafter"/>
</dbReference>
<dbReference type="PANTHER" id="PTHR30472:SF1">
    <property type="entry name" value="FE(3+) DICITRATE TRANSPORT SYSTEM PERMEASE PROTEIN FECC-RELATED"/>
    <property type="match status" value="1"/>
</dbReference>
<keyword evidence="6 12" id="KW-0812">Transmembrane</keyword>
<dbReference type="EMBL" id="SCWD01000002">
    <property type="protein sequence ID" value="TDM02532.1"/>
    <property type="molecule type" value="Genomic_DNA"/>
</dbReference>
<dbReference type="FunFam" id="1.10.3470.10:FF:000001">
    <property type="entry name" value="Vitamin B12 ABC transporter permease BtuC"/>
    <property type="match status" value="1"/>
</dbReference>
<reference evidence="13 14" key="1">
    <citation type="submission" date="2019-01" db="EMBL/GenBank/DDBJ databases">
        <title>Draft genome sequences of the type strains of six Macrococcus species.</title>
        <authorList>
            <person name="Mazhar S."/>
            <person name="Altermann E."/>
            <person name="Hill C."/>
            <person name="Mcauliffe O."/>
        </authorList>
    </citation>
    <scope>NUCLEOTIDE SEQUENCE [LARGE SCALE GENOMIC DNA]</scope>
    <source>
        <strain evidence="13 14">ATCC 51828</strain>
    </source>
</reference>
<comment type="similarity">
    <text evidence="2">Belongs to the binding-protein-dependent transport system permease family. FecCD subfamily.</text>
</comment>
<dbReference type="GO" id="GO:0022857">
    <property type="term" value="F:transmembrane transporter activity"/>
    <property type="evidence" value="ECO:0007669"/>
    <property type="project" value="InterPro"/>
</dbReference>
<dbReference type="AlphaFoldDB" id="A0A9Q8CL27"/>
<dbReference type="InterPro" id="IPR037294">
    <property type="entry name" value="ABC_BtuC-like"/>
</dbReference>
<feature type="transmembrane region" description="Helical" evidence="12">
    <location>
        <begin position="74"/>
        <end position="93"/>
    </location>
</feature>
<comment type="function">
    <text evidence="9">Part of the binding-protein-dependent transport system for heme-iron. Responsible for the translocation of the substrate across the membrane.</text>
</comment>
<evidence type="ECO:0000256" key="4">
    <source>
        <dbReference type="ARBA" id="ARBA00022448"/>
    </source>
</evidence>
<keyword evidence="4" id="KW-0813">Transport</keyword>
<organism evidence="13 14">
    <name type="scientific">Macrococcus carouselicus</name>
    <dbReference type="NCBI Taxonomy" id="69969"/>
    <lineage>
        <taxon>Bacteria</taxon>
        <taxon>Bacillati</taxon>
        <taxon>Bacillota</taxon>
        <taxon>Bacilli</taxon>
        <taxon>Bacillales</taxon>
        <taxon>Staphylococcaceae</taxon>
        <taxon>Macrococcus</taxon>
    </lineage>
</organism>
<evidence type="ECO:0000256" key="2">
    <source>
        <dbReference type="ARBA" id="ARBA00007935"/>
    </source>
</evidence>
<keyword evidence="7 12" id="KW-1133">Transmembrane helix</keyword>
<dbReference type="InterPro" id="IPR000522">
    <property type="entry name" value="ABC_transptr_permease_BtuC"/>
</dbReference>
<comment type="subcellular location">
    <subcellularLocation>
        <location evidence="1">Cell membrane</location>
        <topology evidence="1">Multi-pass membrane protein</topology>
    </subcellularLocation>
</comment>
<feature type="transmembrane region" description="Helical" evidence="12">
    <location>
        <begin position="130"/>
        <end position="152"/>
    </location>
</feature>
<feature type="transmembrane region" description="Helical" evidence="12">
    <location>
        <begin position="46"/>
        <end position="62"/>
    </location>
</feature>
<comment type="caution">
    <text evidence="13">The sequence shown here is derived from an EMBL/GenBank/DDBJ whole genome shotgun (WGS) entry which is preliminary data.</text>
</comment>
<dbReference type="OrthoDB" id="9811721at2"/>
<evidence type="ECO:0000256" key="3">
    <source>
        <dbReference type="ARBA" id="ARBA00018524"/>
    </source>
</evidence>
<evidence type="ECO:0000256" key="12">
    <source>
        <dbReference type="SAM" id="Phobius"/>
    </source>
</evidence>
<proteinExistence type="inferred from homology"/>
<gene>
    <name evidence="13" type="ORF">ERX40_07615</name>
</gene>
<name>A0A9Q8CL27_9STAP</name>
<accession>A0A9Q8CL27</accession>
<dbReference type="Pfam" id="PF01032">
    <property type="entry name" value="FecCD"/>
    <property type="match status" value="1"/>
</dbReference>
<evidence type="ECO:0000256" key="5">
    <source>
        <dbReference type="ARBA" id="ARBA00022475"/>
    </source>
</evidence>
<evidence type="ECO:0000256" key="7">
    <source>
        <dbReference type="ARBA" id="ARBA00022989"/>
    </source>
</evidence>
<dbReference type="Gene3D" id="1.10.3470.10">
    <property type="entry name" value="ABC transporter involved in vitamin B12 uptake, BtuC"/>
    <property type="match status" value="1"/>
</dbReference>
<feature type="transmembrane region" description="Helical" evidence="12">
    <location>
        <begin position="258"/>
        <end position="280"/>
    </location>
</feature>
<keyword evidence="8 12" id="KW-0472">Membrane</keyword>
<dbReference type="Proteomes" id="UP000295280">
    <property type="component" value="Unassembled WGS sequence"/>
</dbReference>
<dbReference type="SUPFAM" id="SSF81345">
    <property type="entry name" value="ABC transporter involved in vitamin B12 uptake, BtuC"/>
    <property type="match status" value="1"/>
</dbReference>
<evidence type="ECO:0000256" key="8">
    <source>
        <dbReference type="ARBA" id="ARBA00023136"/>
    </source>
</evidence>
<evidence type="ECO:0000256" key="11">
    <source>
        <dbReference type="ARBA" id="ARBA00031465"/>
    </source>
</evidence>
<feature type="transmembrane region" description="Helical" evidence="12">
    <location>
        <begin position="172"/>
        <end position="194"/>
    </location>
</feature>
<feature type="transmembrane region" description="Helical" evidence="12">
    <location>
        <begin position="286"/>
        <end position="305"/>
    </location>
</feature>
<evidence type="ECO:0000256" key="6">
    <source>
        <dbReference type="ARBA" id="ARBA00022692"/>
    </source>
</evidence>
<keyword evidence="5" id="KW-1003">Cell membrane</keyword>
<evidence type="ECO:0000256" key="1">
    <source>
        <dbReference type="ARBA" id="ARBA00004651"/>
    </source>
</evidence>
<protein>
    <recommendedName>
        <fullName evidence="3">Probable heme-iron transport system permease protein IsdF</fullName>
    </recommendedName>
    <alternativeName>
        <fullName evidence="11">Iron-regulated surface determinant protein F</fullName>
    </alternativeName>
    <alternativeName>
        <fullName evidence="10">Staphylococcal iron-regulated protein G</fullName>
    </alternativeName>
</protein>
<feature type="transmembrane region" description="Helical" evidence="12">
    <location>
        <begin position="99"/>
        <end position="118"/>
    </location>
</feature>
<dbReference type="PANTHER" id="PTHR30472">
    <property type="entry name" value="FERRIC ENTEROBACTIN TRANSPORT SYSTEM PERMEASE PROTEIN"/>
    <property type="match status" value="1"/>
</dbReference>
<evidence type="ECO:0000256" key="10">
    <source>
        <dbReference type="ARBA" id="ARBA00031149"/>
    </source>
</evidence>
<evidence type="ECO:0000313" key="14">
    <source>
        <dbReference type="Proteomes" id="UP000295280"/>
    </source>
</evidence>
<dbReference type="CDD" id="cd06550">
    <property type="entry name" value="TM_ABC_iron-siderophores_like"/>
    <property type="match status" value="1"/>
</dbReference>
<sequence>MILLPVLMLLSLSLGYINIPFSDICSYLIQGEHHHILETVRLPRMLTAFIVGMLMAVSGLLIQSVTRNPFASPGILGINSGASLAVMLSIAFGLSASPIFALVGALMVAGILVLAAILPRKPLTIMEITLLGACITAFCAAITQGLLIVHNQAIEQMIFWMSGSVTQNKLTVLKWVVPLIIAGAVISMLSARYLDVFIVGDELMQSLGVNIIALKVAVMTAAALLAAAAVTLAGPIGFIGLVAPHISKLMFRVNHLKLIPLTALIGATLLLLSDIISRFLLMPRDIPVGITTALIGVPVFIYLVINRREVTK</sequence>
<dbReference type="GO" id="GO:0005886">
    <property type="term" value="C:plasma membrane"/>
    <property type="evidence" value="ECO:0007669"/>
    <property type="project" value="UniProtKB-SubCell"/>
</dbReference>